<reference evidence="9 10" key="1">
    <citation type="submission" date="2017-07" db="EMBL/GenBank/DDBJ databases">
        <title>Recovery of genomes from metagenomes via a dereplication, aggregation, and scoring strategy.</title>
        <authorList>
            <person name="Sieber C.M."/>
            <person name="Probst A.J."/>
            <person name="Sharrar A."/>
            <person name="Thomas B.C."/>
            <person name="Hess M."/>
            <person name="Tringe S.G."/>
            <person name="Banfield J.F."/>
        </authorList>
    </citation>
    <scope>NUCLEOTIDE SEQUENCE [LARGE SCALE GENOMIC DNA]</scope>
    <source>
        <strain evidence="9">JGI_Cruoil_03_51_56</strain>
    </source>
</reference>
<evidence type="ECO:0000256" key="5">
    <source>
        <dbReference type="ARBA" id="ARBA00023163"/>
    </source>
</evidence>
<dbReference type="Pfam" id="PF08281">
    <property type="entry name" value="Sigma70_r4_2"/>
    <property type="match status" value="1"/>
</dbReference>
<dbReference type="SUPFAM" id="SSF88659">
    <property type="entry name" value="Sigma3 and sigma4 domains of RNA polymerase sigma factors"/>
    <property type="match status" value="1"/>
</dbReference>
<proteinExistence type="inferred from homology"/>
<dbReference type="SUPFAM" id="SSF88946">
    <property type="entry name" value="Sigma2 domain of RNA polymerase sigma factors"/>
    <property type="match status" value="1"/>
</dbReference>
<dbReference type="InterPro" id="IPR036388">
    <property type="entry name" value="WH-like_DNA-bd_sf"/>
</dbReference>
<dbReference type="PANTHER" id="PTHR43133:SF8">
    <property type="entry name" value="RNA POLYMERASE SIGMA FACTOR HI_1459-RELATED"/>
    <property type="match status" value="1"/>
</dbReference>
<keyword evidence="3 6" id="KW-0731">Sigma factor</keyword>
<evidence type="ECO:0000313" key="10">
    <source>
        <dbReference type="Proteomes" id="UP000215559"/>
    </source>
</evidence>
<dbReference type="InterPro" id="IPR039425">
    <property type="entry name" value="RNA_pol_sigma-70-like"/>
</dbReference>
<dbReference type="PROSITE" id="PS01063">
    <property type="entry name" value="SIGMA70_ECF"/>
    <property type="match status" value="1"/>
</dbReference>
<dbReference type="InterPro" id="IPR000838">
    <property type="entry name" value="RNA_pol_sigma70_ECF_CS"/>
</dbReference>
<dbReference type="InterPro" id="IPR013249">
    <property type="entry name" value="RNA_pol_sigma70_r4_t2"/>
</dbReference>
<feature type="domain" description="RNA polymerase sigma factor 70 region 4 type 2" evidence="8">
    <location>
        <begin position="190"/>
        <end position="240"/>
    </location>
</feature>
<evidence type="ECO:0000256" key="6">
    <source>
        <dbReference type="RuleBase" id="RU000716"/>
    </source>
</evidence>
<dbReference type="GO" id="GO:0003677">
    <property type="term" value="F:DNA binding"/>
    <property type="evidence" value="ECO:0007669"/>
    <property type="project" value="UniProtKB-KW"/>
</dbReference>
<dbReference type="NCBIfam" id="TIGR02937">
    <property type="entry name" value="sigma70-ECF"/>
    <property type="match status" value="1"/>
</dbReference>
<feature type="domain" description="RNA polymerase sigma-70 region 2" evidence="7">
    <location>
        <begin position="99"/>
        <end position="165"/>
    </location>
</feature>
<comment type="caution">
    <text evidence="9">The sequence shown here is derived from an EMBL/GenBank/DDBJ whole genome shotgun (WGS) entry which is preliminary data.</text>
</comment>
<evidence type="ECO:0000256" key="1">
    <source>
        <dbReference type="ARBA" id="ARBA00010641"/>
    </source>
</evidence>
<dbReference type="EMBL" id="NOZP01000148">
    <property type="protein sequence ID" value="OYD14602.1"/>
    <property type="molecule type" value="Genomic_DNA"/>
</dbReference>
<dbReference type="InterPro" id="IPR013324">
    <property type="entry name" value="RNA_pol_sigma_r3/r4-like"/>
</dbReference>
<evidence type="ECO:0000256" key="4">
    <source>
        <dbReference type="ARBA" id="ARBA00023125"/>
    </source>
</evidence>
<dbReference type="InterPro" id="IPR014284">
    <property type="entry name" value="RNA_pol_sigma-70_dom"/>
</dbReference>
<dbReference type="Pfam" id="PF04542">
    <property type="entry name" value="Sigma70_r2"/>
    <property type="match status" value="1"/>
</dbReference>
<comment type="similarity">
    <text evidence="1 6">Belongs to the sigma-70 factor family. ECF subfamily.</text>
</comment>
<gene>
    <name evidence="9" type="ORF">CH330_08150</name>
</gene>
<dbReference type="PANTHER" id="PTHR43133">
    <property type="entry name" value="RNA POLYMERASE ECF-TYPE SIGMA FACTO"/>
    <property type="match status" value="1"/>
</dbReference>
<dbReference type="Proteomes" id="UP000215559">
    <property type="component" value="Unassembled WGS sequence"/>
</dbReference>
<evidence type="ECO:0000256" key="3">
    <source>
        <dbReference type="ARBA" id="ARBA00023082"/>
    </source>
</evidence>
<keyword evidence="4 6" id="KW-0238">DNA-binding</keyword>
<dbReference type="Gene3D" id="1.10.1740.10">
    <property type="match status" value="1"/>
</dbReference>
<name>A0A235BQX7_UNCW3</name>
<dbReference type="Gene3D" id="1.10.10.10">
    <property type="entry name" value="Winged helix-like DNA-binding domain superfamily/Winged helix DNA-binding domain"/>
    <property type="match status" value="1"/>
</dbReference>
<organism evidence="9 10">
    <name type="scientific">candidate division WOR-3 bacterium JGI_Cruoil_03_51_56</name>
    <dbReference type="NCBI Taxonomy" id="1973747"/>
    <lineage>
        <taxon>Bacteria</taxon>
        <taxon>Bacteria division WOR-3</taxon>
    </lineage>
</organism>
<dbReference type="GO" id="GO:0016987">
    <property type="term" value="F:sigma factor activity"/>
    <property type="evidence" value="ECO:0007669"/>
    <property type="project" value="UniProtKB-KW"/>
</dbReference>
<evidence type="ECO:0000256" key="2">
    <source>
        <dbReference type="ARBA" id="ARBA00023015"/>
    </source>
</evidence>
<dbReference type="InterPro" id="IPR007627">
    <property type="entry name" value="RNA_pol_sigma70_r2"/>
</dbReference>
<dbReference type="InterPro" id="IPR013325">
    <property type="entry name" value="RNA_pol_sigma_r2"/>
</dbReference>
<evidence type="ECO:0000313" key="9">
    <source>
        <dbReference type="EMBL" id="OYD14602.1"/>
    </source>
</evidence>
<sequence length="254" mass="29267">MSDCLSKRVISCRFWVRNGAWMRTHPISILRALIYISVSVLADCLPELSGFSRFPAEKMSEYQQNPGNHREAHPSKSVKSKLNGITDALNKEFDFEEIYIENKSRVFSTAYRFVGNRADAEDITQDVFVKVFKNMKTFRGDAAISTWIYRITVNACFDFLRKRKRQYMSSLEDCSEKSLVSSPLSLGKVIEGMVTRLPEAYRKVFILYDIQGLKHREIADILDITQGASKSLLHRARAKLRQELSPYVRNRHLG</sequence>
<protein>
    <recommendedName>
        <fullName evidence="6">RNA polymerase sigma factor</fullName>
    </recommendedName>
</protein>
<dbReference type="GO" id="GO:0006352">
    <property type="term" value="P:DNA-templated transcription initiation"/>
    <property type="evidence" value="ECO:0007669"/>
    <property type="project" value="InterPro"/>
</dbReference>
<evidence type="ECO:0000259" key="8">
    <source>
        <dbReference type="Pfam" id="PF08281"/>
    </source>
</evidence>
<dbReference type="AlphaFoldDB" id="A0A235BQX7"/>
<keyword evidence="2 6" id="KW-0805">Transcription regulation</keyword>
<dbReference type="CDD" id="cd06171">
    <property type="entry name" value="Sigma70_r4"/>
    <property type="match status" value="1"/>
</dbReference>
<evidence type="ECO:0000259" key="7">
    <source>
        <dbReference type="Pfam" id="PF04542"/>
    </source>
</evidence>
<accession>A0A235BQX7</accession>
<keyword evidence="5 6" id="KW-0804">Transcription</keyword>